<keyword evidence="5" id="KW-0175">Coiled coil</keyword>
<dbReference type="EC" id="5.2.1.8" evidence="2"/>
<dbReference type="PANTHER" id="PTHR11071:SF569">
    <property type="entry name" value="PEPTIDYL-PROLYL CIS-TRANS ISOMERASE"/>
    <property type="match status" value="1"/>
</dbReference>
<dbReference type="RefSeq" id="XP_016612003.1">
    <property type="nucleotide sequence ID" value="XM_016749729.1"/>
</dbReference>
<evidence type="ECO:0000313" key="8">
    <source>
        <dbReference type="Proteomes" id="UP000053201"/>
    </source>
</evidence>
<dbReference type="eggNOG" id="KOG0865">
    <property type="taxonomic scope" value="Eukaryota"/>
</dbReference>
<dbReference type="PROSITE" id="PS00170">
    <property type="entry name" value="CSA_PPIASE_1"/>
    <property type="match status" value="1"/>
</dbReference>
<dbReference type="PROSITE" id="PS50072">
    <property type="entry name" value="CSA_PPIASE_2"/>
    <property type="match status" value="1"/>
</dbReference>
<evidence type="ECO:0000256" key="5">
    <source>
        <dbReference type="SAM" id="Coils"/>
    </source>
</evidence>
<dbReference type="Gene3D" id="2.40.100.10">
    <property type="entry name" value="Cyclophilin-like"/>
    <property type="match status" value="1"/>
</dbReference>
<feature type="domain" description="PPIase cyclophilin-type" evidence="6">
    <location>
        <begin position="429"/>
        <end position="585"/>
    </location>
</feature>
<dbReference type="GO" id="GO:0006457">
    <property type="term" value="P:protein folding"/>
    <property type="evidence" value="ECO:0007669"/>
    <property type="project" value="InterPro"/>
</dbReference>
<reference evidence="7 8" key="1">
    <citation type="submission" date="2009-08" db="EMBL/GenBank/DDBJ databases">
        <title>The Genome Sequence of Spizellomyces punctatus strain DAOM BR117.</title>
        <authorList>
            <consortium name="The Broad Institute Genome Sequencing Platform"/>
            <person name="Russ C."/>
            <person name="Cuomo C."/>
            <person name="Shea T."/>
            <person name="Young S.K."/>
            <person name="Zeng Q."/>
            <person name="Koehrsen M."/>
            <person name="Haas B."/>
            <person name="Borodovsky M."/>
            <person name="Guigo R."/>
            <person name="Alvarado L."/>
            <person name="Berlin A."/>
            <person name="Bochicchio J."/>
            <person name="Borenstein D."/>
            <person name="Chapman S."/>
            <person name="Chen Z."/>
            <person name="Engels R."/>
            <person name="Freedman E."/>
            <person name="Gellesch M."/>
            <person name="Goldberg J."/>
            <person name="Griggs A."/>
            <person name="Gujja S."/>
            <person name="Heiman D."/>
            <person name="Hepburn T."/>
            <person name="Howarth C."/>
            <person name="Jen D."/>
            <person name="Larson L."/>
            <person name="Lewis B."/>
            <person name="Mehta T."/>
            <person name="Park D."/>
            <person name="Pearson M."/>
            <person name="Roberts A."/>
            <person name="Saif S."/>
            <person name="Shenoy N."/>
            <person name="Sisk P."/>
            <person name="Stolte C."/>
            <person name="Sykes S."/>
            <person name="Thomson T."/>
            <person name="Walk T."/>
            <person name="White J."/>
            <person name="Yandava C."/>
            <person name="Burger G."/>
            <person name="Gray M.W."/>
            <person name="Holland P.W.H."/>
            <person name="King N."/>
            <person name="Lang F.B.F."/>
            <person name="Roger A.J."/>
            <person name="Ruiz-Trillo I."/>
            <person name="Lander E."/>
            <person name="Nusbaum C."/>
        </authorList>
    </citation>
    <scope>NUCLEOTIDE SEQUENCE [LARGE SCALE GENOMIC DNA]</scope>
    <source>
        <strain evidence="7 8">DAOM BR117</strain>
    </source>
</reference>
<dbReference type="EMBL" id="KQ257451">
    <property type="protein sequence ID" value="KND03964.1"/>
    <property type="molecule type" value="Genomic_DNA"/>
</dbReference>
<protein>
    <recommendedName>
        <fullName evidence="2">peptidylprolyl isomerase</fullName>
        <ecNumber evidence="2">5.2.1.8</ecNumber>
    </recommendedName>
</protein>
<dbReference type="GO" id="GO:0003755">
    <property type="term" value="F:peptidyl-prolyl cis-trans isomerase activity"/>
    <property type="evidence" value="ECO:0007669"/>
    <property type="project" value="UniProtKB-KW"/>
</dbReference>
<dbReference type="PRINTS" id="PR00153">
    <property type="entry name" value="CSAPPISMRASE"/>
</dbReference>
<dbReference type="GO" id="GO:0005737">
    <property type="term" value="C:cytoplasm"/>
    <property type="evidence" value="ECO:0007669"/>
    <property type="project" value="TreeGrafter"/>
</dbReference>
<dbReference type="SUPFAM" id="SSF50891">
    <property type="entry name" value="Cyclophilin-like"/>
    <property type="match status" value="1"/>
</dbReference>
<dbReference type="GeneID" id="27685075"/>
<dbReference type="InterPro" id="IPR029000">
    <property type="entry name" value="Cyclophilin-like_dom_sf"/>
</dbReference>
<dbReference type="InterPro" id="IPR002130">
    <property type="entry name" value="Cyclophilin-type_PPIase_dom"/>
</dbReference>
<dbReference type="OrthoDB" id="10347731at2759"/>
<keyword evidence="4" id="KW-0413">Isomerase</keyword>
<organism evidence="7 8">
    <name type="scientific">Spizellomyces punctatus (strain DAOM BR117)</name>
    <dbReference type="NCBI Taxonomy" id="645134"/>
    <lineage>
        <taxon>Eukaryota</taxon>
        <taxon>Fungi</taxon>
        <taxon>Fungi incertae sedis</taxon>
        <taxon>Chytridiomycota</taxon>
        <taxon>Chytridiomycota incertae sedis</taxon>
        <taxon>Chytridiomycetes</taxon>
        <taxon>Spizellomycetales</taxon>
        <taxon>Spizellomycetaceae</taxon>
        <taxon>Spizellomyces</taxon>
    </lineage>
</organism>
<accession>A0A0L0HSW1</accession>
<comment type="catalytic activity">
    <reaction evidence="1">
        <text>[protein]-peptidylproline (omega=180) = [protein]-peptidylproline (omega=0)</text>
        <dbReference type="Rhea" id="RHEA:16237"/>
        <dbReference type="Rhea" id="RHEA-COMP:10747"/>
        <dbReference type="Rhea" id="RHEA-COMP:10748"/>
        <dbReference type="ChEBI" id="CHEBI:83833"/>
        <dbReference type="ChEBI" id="CHEBI:83834"/>
        <dbReference type="EC" id="5.2.1.8"/>
    </reaction>
</comment>
<dbReference type="FunFam" id="2.40.100.10:FF:000013">
    <property type="entry name" value="Peptidyl-prolyl cis-trans isomerase"/>
    <property type="match status" value="1"/>
</dbReference>
<dbReference type="Proteomes" id="UP000053201">
    <property type="component" value="Unassembled WGS sequence"/>
</dbReference>
<evidence type="ECO:0000313" key="7">
    <source>
        <dbReference type="EMBL" id="KND03964.1"/>
    </source>
</evidence>
<proteinExistence type="predicted"/>
<dbReference type="AlphaFoldDB" id="A0A0L0HSW1"/>
<keyword evidence="8" id="KW-1185">Reference proteome</keyword>
<evidence type="ECO:0000256" key="1">
    <source>
        <dbReference type="ARBA" id="ARBA00000971"/>
    </source>
</evidence>
<dbReference type="InterPro" id="IPR020892">
    <property type="entry name" value="Cyclophilin-type_PPIase_CS"/>
</dbReference>
<dbReference type="Pfam" id="PF00160">
    <property type="entry name" value="Pro_isomerase"/>
    <property type="match status" value="1"/>
</dbReference>
<dbReference type="InParanoid" id="A0A0L0HSW1"/>
<evidence type="ECO:0000256" key="4">
    <source>
        <dbReference type="ARBA" id="ARBA00023235"/>
    </source>
</evidence>
<evidence type="ECO:0000256" key="2">
    <source>
        <dbReference type="ARBA" id="ARBA00013194"/>
    </source>
</evidence>
<dbReference type="GO" id="GO:0016018">
    <property type="term" value="F:cyclosporin A binding"/>
    <property type="evidence" value="ECO:0007669"/>
    <property type="project" value="TreeGrafter"/>
</dbReference>
<evidence type="ECO:0000259" key="6">
    <source>
        <dbReference type="PROSITE" id="PS50072"/>
    </source>
</evidence>
<dbReference type="VEuPathDB" id="FungiDB:SPPG_01415"/>
<keyword evidence="3" id="KW-0697">Rotamase</keyword>
<gene>
    <name evidence="7" type="ORF">SPPG_01415</name>
</gene>
<evidence type="ECO:0000256" key="3">
    <source>
        <dbReference type="ARBA" id="ARBA00023110"/>
    </source>
</evidence>
<dbReference type="STRING" id="645134.A0A0L0HSW1"/>
<feature type="coiled-coil region" evidence="5">
    <location>
        <begin position="362"/>
        <end position="389"/>
    </location>
</feature>
<sequence>MPVTTRSGAGETDDDEIQLIKKTFGWREGRNFPSDWENEFSIDSTSGIISKESFVGKAIRALLDDLSYITTNKQGDFVVPQEKREVLFNSLDKYWQKKYPKIDEWIKTNFKGGVIDIGNTLQLVLNTTNPDNLGNAGNRYLWEARERFLKSPDDGDHAKCTCAVHLDSEIRAIWEGLGEPVREALQELFGIDRSGNVISILTNSGQCTFEVDHIFPRSRGGRLKAHKEFEQHIGSNEQEQCNGQVLQWNANKQKTDNFYWILNPRDKRFQTNKVEDFLRQLWKPKEIDLFTWEQLGCPVAKLEFAREDYKFPSNGEEKEKRRHQDKCFTAFCSYLQDRKKDEQEELFKSQLKDRNIPSRAQLLAAEKRAEEAEQKITDLLKALALEKEKTDKAVKRAVEAEERIILLENISNPRLPPLPSRQRQNPRVFFDIAVDNDTIGRIIMELRADVVPKTVENFRALCTGEKGFGYANSIFHRIIPKFMCQGGDITRGDGSGGISIYGGKFDDENFNLKHSGEGTLSMATAGPGTNGSQFFICTVPTPWLDGKHVVFGRVVDGFSVMQRMETYGTPSGRTTRKVSIVRSGQL</sequence>
<name>A0A0L0HSW1_SPIPD</name>
<dbReference type="PANTHER" id="PTHR11071">
    <property type="entry name" value="PEPTIDYL-PROLYL CIS-TRANS ISOMERASE"/>
    <property type="match status" value="1"/>
</dbReference>